<name>A0A5A9P283_9TELE</name>
<proteinExistence type="predicted"/>
<organism evidence="4 5">
    <name type="scientific">Triplophysa tibetana</name>
    <dbReference type="NCBI Taxonomy" id="1572043"/>
    <lineage>
        <taxon>Eukaryota</taxon>
        <taxon>Metazoa</taxon>
        <taxon>Chordata</taxon>
        <taxon>Craniata</taxon>
        <taxon>Vertebrata</taxon>
        <taxon>Euteleostomi</taxon>
        <taxon>Actinopterygii</taxon>
        <taxon>Neopterygii</taxon>
        <taxon>Teleostei</taxon>
        <taxon>Ostariophysi</taxon>
        <taxon>Cypriniformes</taxon>
        <taxon>Nemacheilidae</taxon>
        <taxon>Triplophysa</taxon>
    </lineage>
</organism>
<feature type="domain" description="Rubicon Homology" evidence="3">
    <location>
        <begin position="430"/>
        <end position="631"/>
    </location>
</feature>
<dbReference type="InterPro" id="IPR048569">
    <property type="entry name" value="RUBC_PIKBD"/>
</dbReference>
<dbReference type="PANTHER" id="PTHR45971:SF2">
    <property type="entry name" value="PROTEIN ASSOCIATED WITH UVRAG AS AUTOPHAGY ENHANCER"/>
    <property type="match status" value="1"/>
</dbReference>
<accession>A0A5A9P283</accession>
<feature type="region of interest" description="Disordered" evidence="2">
    <location>
        <begin position="24"/>
        <end position="48"/>
    </location>
</feature>
<evidence type="ECO:0000256" key="2">
    <source>
        <dbReference type="SAM" id="MobiDB-lite"/>
    </source>
</evidence>
<dbReference type="GO" id="GO:0061910">
    <property type="term" value="P:autophagosome-endosome fusion"/>
    <property type="evidence" value="ECO:0007669"/>
    <property type="project" value="TreeGrafter"/>
</dbReference>
<evidence type="ECO:0000259" key="3">
    <source>
        <dbReference type="SMART" id="SM01175"/>
    </source>
</evidence>
<dbReference type="InterPro" id="IPR025258">
    <property type="entry name" value="RH_dom"/>
</dbReference>
<dbReference type="InterPro" id="IPR052428">
    <property type="entry name" value="Autophagy_HostDef_Reg"/>
</dbReference>
<dbReference type="Pfam" id="PF21054">
    <property type="entry name" value="RUBC_PIKBD"/>
    <property type="match status" value="2"/>
</dbReference>
<dbReference type="Pfam" id="PF13901">
    <property type="entry name" value="RH_dom"/>
    <property type="match status" value="1"/>
</dbReference>
<gene>
    <name evidence="4" type="ORF">E1301_Tti013862</name>
</gene>
<protein>
    <submittedName>
        <fullName evidence="4">Protein RUBCNL-like</fullName>
    </submittedName>
</protein>
<reference evidence="4 5" key="1">
    <citation type="journal article" date="2019" name="Mol. Ecol. Resour.">
        <title>Chromosome-level genome assembly of Triplophysa tibetana, a fish adapted to the harsh high-altitude environment of the Tibetan Plateau.</title>
        <authorList>
            <person name="Yang X."/>
            <person name="Liu H."/>
            <person name="Ma Z."/>
            <person name="Zou Y."/>
            <person name="Zou M."/>
            <person name="Mao Y."/>
            <person name="Li X."/>
            <person name="Wang H."/>
            <person name="Chen T."/>
            <person name="Wang W."/>
            <person name="Yang R."/>
        </authorList>
    </citation>
    <scope>NUCLEOTIDE SEQUENCE [LARGE SCALE GENOMIC DNA]</scope>
    <source>
        <strain evidence="4">TTIB1903HZAU</strain>
        <tissue evidence="4">Muscle</tissue>
    </source>
</reference>
<dbReference type="GO" id="GO:0000421">
    <property type="term" value="C:autophagosome membrane"/>
    <property type="evidence" value="ECO:0007669"/>
    <property type="project" value="TreeGrafter"/>
</dbReference>
<dbReference type="AlphaFoldDB" id="A0A5A9P283"/>
<dbReference type="EMBL" id="SOYY01000010">
    <property type="protein sequence ID" value="KAA0715775.1"/>
    <property type="molecule type" value="Genomic_DNA"/>
</dbReference>
<dbReference type="SMART" id="SM01175">
    <property type="entry name" value="DUF4206"/>
    <property type="match status" value="1"/>
</dbReference>
<keyword evidence="1" id="KW-0072">Autophagy</keyword>
<feature type="region of interest" description="Disordered" evidence="2">
    <location>
        <begin position="113"/>
        <end position="140"/>
    </location>
</feature>
<keyword evidence="5" id="KW-1185">Reference proteome</keyword>
<dbReference type="Proteomes" id="UP000324632">
    <property type="component" value="Chromosome 10"/>
</dbReference>
<evidence type="ECO:0000313" key="4">
    <source>
        <dbReference type="EMBL" id="KAA0715775.1"/>
    </source>
</evidence>
<dbReference type="GO" id="GO:0097352">
    <property type="term" value="P:autophagosome maturation"/>
    <property type="evidence" value="ECO:0007669"/>
    <property type="project" value="TreeGrafter"/>
</dbReference>
<sequence length="640" mass="72605">MAKKGSCSSITRKEHFASWLINSDLNENQSDSTDDDINESGLKGCEWDSYLPDPEEQYHLPRSSPVISRNRCDAELKTEKQASPSTLCLTTSTYDTSFPSTSTFITAKSKISNPHGLEEFTPSEKLKEPSSASDKDWTSVSHKINSSPIDILEQSDFLKSNCGTGGISPVSQRTLILSRSAPAVRSRAPLNQSLESRGKRRACSDIPPASTQRNSGYPRKHVSIIDAHSFDDIHGCSLDQENAHFVVVDMVLEVMESVKWVVCLKEFKSNPCQDKYETQYTTKTDSFQSFDGGFEDDSNPKPPLNRYSLASFQCPQSSSMPCSAEHLAHRLVSGFRKQWFPSERLQNPDNLNITLQEYSCPMTAGDGISLTKDIKQKSRMRGKFTWAPPRFEIIYWVQPTHRRRDVIASQHFLCAGCGTEVEPRYIKKLRYCDYLGKYFCDGCHGGEESVIPGRVLSNWDFAKYPVCNFSRQLLDSIRQQPLFKLARVAKNLYNQAKELQRFRDLHEQLMSTKKLLSTCRRSTGVLADFEQLPAHMMQEPHLFSMDDLIRVKNSQLWIAAKAIFQSATAHIDTCELCQAKGFLCEFCQGTDVLFPFQRDTCTRCQDCRACFHISCFRDEACPKCARLQKRKKLQQDAIDT</sequence>
<dbReference type="PANTHER" id="PTHR45971">
    <property type="entry name" value="PHOX (PX) DOMAIN-CONTAINING PROTEIN"/>
    <property type="match status" value="1"/>
</dbReference>
<dbReference type="GO" id="GO:1901981">
    <property type="term" value="F:phosphatidylinositol phosphate binding"/>
    <property type="evidence" value="ECO:0007669"/>
    <property type="project" value="TreeGrafter"/>
</dbReference>
<feature type="compositionally biased region" description="Basic and acidic residues" evidence="2">
    <location>
        <begin position="116"/>
        <end position="137"/>
    </location>
</feature>
<evidence type="ECO:0000313" key="5">
    <source>
        <dbReference type="Proteomes" id="UP000324632"/>
    </source>
</evidence>
<evidence type="ECO:0000256" key="1">
    <source>
        <dbReference type="ARBA" id="ARBA00023006"/>
    </source>
</evidence>
<feature type="region of interest" description="Disordered" evidence="2">
    <location>
        <begin position="187"/>
        <end position="216"/>
    </location>
</feature>
<dbReference type="GO" id="GO:0061909">
    <property type="term" value="P:autophagosome-lysosome fusion"/>
    <property type="evidence" value="ECO:0007669"/>
    <property type="project" value="TreeGrafter"/>
</dbReference>
<comment type="caution">
    <text evidence="4">The sequence shown here is derived from an EMBL/GenBank/DDBJ whole genome shotgun (WGS) entry which is preliminary data.</text>
</comment>